<keyword evidence="1" id="KW-0378">Hydrolase</keyword>
<keyword evidence="2" id="KW-1185">Reference proteome</keyword>
<comment type="caution">
    <text evidence="1">The sequence shown here is derived from an EMBL/GenBank/DDBJ whole genome shotgun (WGS) entry which is preliminary data.</text>
</comment>
<dbReference type="AlphaFoldDB" id="A0A4Q9RGC5"/>
<dbReference type="Gene3D" id="3.60.110.10">
    <property type="entry name" value="Carbon-nitrogen hydrolase"/>
    <property type="match status" value="1"/>
</dbReference>
<dbReference type="SUPFAM" id="SSF56317">
    <property type="entry name" value="Carbon-nitrogen hydrolase"/>
    <property type="match status" value="1"/>
</dbReference>
<gene>
    <name evidence="1" type="ORF">DNJ96_01080</name>
</gene>
<dbReference type="InterPro" id="IPR036526">
    <property type="entry name" value="C-N_Hydrolase_sf"/>
</dbReference>
<name>A0A4Q9RGC5_9GAMM</name>
<accession>A0A4Q9RGC5</accession>
<sequence length="322" mass="35753">MLIKTVLLLASSLVLLLAYLYWAQDKRSGPLLSDLRLRPIASEGTPAQAGNLLAIEARLQPADYQSRERLRLKFSTYLEQAREAGLLSSSSIVALPEHVGTGLFAIGEKAEVQQARTLRDAMQWMALSNPWDYLREQFDNSSDDRRTEAVLRSRAKDMAKAYQAIFSGLARDYGITLVAGSIVLPEPYIEQDRLRIGDGPLRQISLVFDPEGKLLPPLHHKQRLSRYERRYSEAIAQAPRQTSATPAGRLSVTFGCENAAPEAELVVALGGPEDGCRRSRDIPLLSVRTLGLPWNLVGSPRRAEPVGQRIPVRLHNLWLPGS</sequence>
<protein>
    <submittedName>
        <fullName evidence="1">Carbon-nitrogen hydrolase</fullName>
    </submittedName>
</protein>
<evidence type="ECO:0000313" key="2">
    <source>
        <dbReference type="Proteomes" id="UP000292639"/>
    </source>
</evidence>
<evidence type="ECO:0000313" key="1">
    <source>
        <dbReference type="EMBL" id="TBV00123.1"/>
    </source>
</evidence>
<proteinExistence type="predicted"/>
<dbReference type="GO" id="GO:0016787">
    <property type="term" value="F:hydrolase activity"/>
    <property type="evidence" value="ECO:0007669"/>
    <property type="project" value="UniProtKB-KW"/>
</dbReference>
<organism evidence="1 2">
    <name type="scientific">Stutzerimonas kirkiae</name>
    <dbReference type="NCBI Taxonomy" id="2211392"/>
    <lineage>
        <taxon>Bacteria</taxon>
        <taxon>Pseudomonadati</taxon>
        <taxon>Pseudomonadota</taxon>
        <taxon>Gammaproteobacteria</taxon>
        <taxon>Pseudomonadales</taxon>
        <taxon>Pseudomonadaceae</taxon>
        <taxon>Stutzerimonas</taxon>
    </lineage>
</organism>
<dbReference type="EMBL" id="QJUP01000001">
    <property type="protein sequence ID" value="TBV00123.1"/>
    <property type="molecule type" value="Genomic_DNA"/>
</dbReference>
<reference evidence="1 2" key="1">
    <citation type="submission" date="2018-06" db="EMBL/GenBank/DDBJ databases">
        <title>Three novel Pseudomonas species isolated from symptomatic oak.</title>
        <authorList>
            <person name="Bueno-Gonzalez V."/>
            <person name="Brady C."/>
        </authorList>
    </citation>
    <scope>NUCLEOTIDE SEQUENCE [LARGE SCALE GENOMIC DNA]</scope>
    <source>
        <strain evidence="1 2">P17C</strain>
    </source>
</reference>
<dbReference type="Proteomes" id="UP000292639">
    <property type="component" value="Unassembled WGS sequence"/>
</dbReference>